<accession>A0A8B8Q639</accession>
<reference evidence="6 7" key="1">
    <citation type="submission" date="2025-04" db="UniProtKB">
        <authorList>
            <consortium name="RefSeq"/>
        </authorList>
    </citation>
    <scope>IDENTIFICATION</scope>
</reference>
<dbReference type="GO" id="GO:0045944">
    <property type="term" value="P:positive regulation of transcription by RNA polymerase II"/>
    <property type="evidence" value="ECO:0007669"/>
    <property type="project" value="TreeGrafter"/>
</dbReference>
<dbReference type="InterPro" id="IPR032308">
    <property type="entry name" value="TDBD"/>
</dbReference>
<proteinExistence type="predicted"/>
<evidence type="ECO:0000256" key="1">
    <source>
        <dbReference type="ARBA" id="ARBA00004123"/>
    </source>
</evidence>
<sequence length="525" mass="56955">MSFQNQGFWAGKDTGGLTNNEMAYDNTSRIEAKWSQQWFMDGPEAEHPSKKQAVEVPSNTSFLGLLSMNSSPWGFSSGFHTVSAPAHFSEQLLDTETAGAVKYNERCASSSGAEKLNIGKKINEDLFPSNSSFGLSTSHVPEVPGSGLNYGGLRKVKVNHVKDSDNVTPLSMGHGYDRVASSGMFTAQSFCKEEENPVSTALASGMGDGNIISSATGVLTESNSVMSIGKLYETEGESAGQTYKGHGDAMSIHVDNNVLSMGQSYKEDDCSMSTGHIYGKGHHISVPAGNIYNNEDSNGLSMCNSYGLGQSTIISFGSHDNDDANSSRRLIYSNNLFCGLPSAQTSDAVNSNQLIKSNSDIFPSSTSVVASGIENISRKKEEQNTSKKGSNNFPSNVRSLLSTGILDGISVKYAAWSREKELRGVISGSGYLCGCQSCNFTKVINAYEFERHASCKTKHPNNHIYFDNGKTIYGIVQELRSTPQNMLFEVMQTITGSPINQKSFRLWKESYLAASRELQRIYGED</sequence>
<evidence type="ECO:0000313" key="9">
    <source>
        <dbReference type="RefSeq" id="XP_030542560.1"/>
    </source>
</evidence>
<feature type="domain" description="Tify" evidence="4">
    <location>
        <begin position="424"/>
        <end position="478"/>
    </location>
</feature>
<feature type="region of interest" description="Disordered" evidence="3">
    <location>
        <begin position="374"/>
        <end position="393"/>
    </location>
</feature>
<feature type="compositionally biased region" description="Basic and acidic residues" evidence="3">
    <location>
        <begin position="376"/>
        <end position="385"/>
    </location>
</feature>
<evidence type="ECO:0000313" key="5">
    <source>
        <dbReference type="Proteomes" id="UP000827889"/>
    </source>
</evidence>
<evidence type="ECO:0000256" key="3">
    <source>
        <dbReference type="SAM" id="MobiDB-lite"/>
    </source>
</evidence>
<protein>
    <submittedName>
        <fullName evidence="6 7">Uncharacterized protein LOC115749743 isoform X1</fullName>
    </submittedName>
    <submittedName>
        <fullName evidence="9">Uncharacterized protein LOC115749743 isoform X2</fullName>
    </submittedName>
</protein>
<dbReference type="GO" id="GO:0003682">
    <property type="term" value="F:chromatin binding"/>
    <property type="evidence" value="ECO:0007669"/>
    <property type="project" value="TreeGrafter"/>
</dbReference>
<dbReference type="RefSeq" id="XP_030542559.1">
    <property type="nucleotide sequence ID" value="XM_030686699.1"/>
</dbReference>
<evidence type="ECO:0000259" key="4">
    <source>
        <dbReference type="Pfam" id="PF16135"/>
    </source>
</evidence>
<dbReference type="PANTHER" id="PTHR47025">
    <property type="entry name" value="AUTOIMMUNE REGULATOR"/>
    <property type="match status" value="1"/>
</dbReference>
<evidence type="ECO:0000313" key="6">
    <source>
        <dbReference type="RefSeq" id="XP_030542556.1"/>
    </source>
</evidence>
<dbReference type="GO" id="GO:0005634">
    <property type="term" value="C:nucleus"/>
    <property type="evidence" value="ECO:0007669"/>
    <property type="project" value="UniProtKB-SubCell"/>
</dbReference>
<dbReference type="RefSeq" id="XP_030542556.1">
    <property type="nucleotide sequence ID" value="XM_030686696.1"/>
</dbReference>
<dbReference type="GO" id="GO:0000977">
    <property type="term" value="F:RNA polymerase II transcription regulatory region sequence-specific DNA binding"/>
    <property type="evidence" value="ECO:0007669"/>
    <property type="project" value="TreeGrafter"/>
</dbReference>
<organism evidence="5 8">
    <name type="scientific">Rhodamnia argentea</name>
    <dbReference type="NCBI Taxonomy" id="178133"/>
    <lineage>
        <taxon>Eukaryota</taxon>
        <taxon>Viridiplantae</taxon>
        <taxon>Streptophyta</taxon>
        <taxon>Embryophyta</taxon>
        <taxon>Tracheophyta</taxon>
        <taxon>Spermatophyta</taxon>
        <taxon>Magnoliopsida</taxon>
        <taxon>eudicotyledons</taxon>
        <taxon>Gunneridae</taxon>
        <taxon>Pentapetalae</taxon>
        <taxon>rosids</taxon>
        <taxon>malvids</taxon>
        <taxon>Myrtales</taxon>
        <taxon>Myrtaceae</taxon>
        <taxon>Myrtoideae</taxon>
        <taxon>Myrteae</taxon>
        <taxon>Australasian group</taxon>
        <taxon>Rhodamnia</taxon>
    </lineage>
</organism>
<keyword evidence="5" id="KW-1185">Reference proteome</keyword>
<dbReference type="PANTHER" id="PTHR47025:SF9">
    <property type="entry name" value="PROTEIN, PUTATIVE-RELATED"/>
    <property type="match status" value="1"/>
</dbReference>
<dbReference type="AlphaFoldDB" id="A0A8B8Q639"/>
<dbReference type="Pfam" id="PF16135">
    <property type="entry name" value="TDBD"/>
    <property type="match status" value="1"/>
</dbReference>
<dbReference type="GeneID" id="115749743"/>
<comment type="subcellular location">
    <subcellularLocation>
        <location evidence="1">Nucleus</location>
    </subcellularLocation>
</comment>
<gene>
    <name evidence="6 7 8 9" type="primary">LOC115749743</name>
</gene>
<dbReference type="KEGG" id="rarg:115749743"/>
<evidence type="ECO:0000313" key="8">
    <source>
        <dbReference type="RefSeq" id="XP_030542559.1"/>
    </source>
</evidence>
<keyword evidence="2" id="KW-0539">Nucleus</keyword>
<dbReference type="Proteomes" id="UP000827889">
    <property type="component" value="Chromosome 7"/>
</dbReference>
<dbReference type="RefSeq" id="XP_030542558.1">
    <property type="nucleotide sequence ID" value="XM_030686698.1"/>
</dbReference>
<evidence type="ECO:0000313" key="7">
    <source>
        <dbReference type="RefSeq" id="XP_030542558.1"/>
    </source>
</evidence>
<name>A0A8B8Q639_9MYRT</name>
<dbReference type="RefSeq" id="XP_030542560.1">
    <property type="nucleotide sequence ID" value="XM_030686700.1"/>
</dbReference>
<evidence type="ECO:0000256" key="2">
    <source>
        <dbReference type="ARBA" id="ARBA00023242"/>
    </source>
</evidence>
<dbReference type="GO" id="GO:0042393">
    <property type="term" value="F:histone binding"/>
    <property type="evidence" value="ECO:0007669"/>
    <property type="project" value="TreeGrafter"/>
</dbReference>
<dbReference type="OrthoDB" id="1409779at2759"/>